<keyword evidence="1" id="KW-0812">Transmembrane</keyword>
<sequence>MRPEASKNNYEFFQNMYQSSMYKAVKSVSNGALIESSSVKSFSNCDSDDITDLAKPVCKKFNNLINLLYSNRPNKRIVNYLNINEYKYLSYWLLQEFNSNDVNFSDISENFYNNIIKNNNNFLSKESLKSAVKIIQPMNFEYMKILDNLYKNYSEFYTIISSRTQDVEESCNKYTQGCHDSYELGIKKCSDKSSELYEALQSFKASYEDSLNFSGIKDICDSVKLKKLRSYDEIMKKEPIEFKTENDKSNMFTPVFAPTVGVLGTLIIFYKFTPLGPWLRNTVNKKKIKNTINSEIHQLLNVDENNNININSGPYNVRYHSQ</sequence>
<protein>
    <submittedName>
        <fullName evidence="2">(malaria parasite P. vivax) hypothetical protein</fullName>
    </submittedName>
</protein>
<evidence type="ECO:0000256" key="1">
    <source>
        <dbReference type="SAM" id="Phobius"/>
    </source>
</evidence>
<reference evidence="2" key="1">
    <citation type="submission" date="2021-09" db="EMBL/GenBank/DDBJ databases">
        <authorList>
            <consortium name="Pathogen Informatics"/>
        </authorList>
    </citation>
    <scope>NUCLEOTIDE SEQUENCE</scope>
    <source>
        <strain evidence="2">PvW1</strain>
    </source>
</reference>
<evidence type="ECO:0000313" key="3">
    <source>
        <dbReference type="Proteomes" id="UP000779233"/>
    </source>
</evidence>
<dbReference type="VEuPathDB" id="PlasmoDB:PVPAM_130013100"/>
<dbReference type="Proteomes" id="UP000779233">
    <property type="component" value="Unassembled WGS sequence"/>
</dbReference>
<proteinExistence type="predicted"/>
<feature type="transmembrane region" description="Helical" evidence="1">
    <location>
        <begin position="251"/>
        <end position="270"/>
    </location>
</feature>
<gene>
    <name evidence="2" type="ORF">PVW1_000020900</name>
</gene>
<dbReference type="Pfam" id="PF05795">
    <property type="entry name" value="Plasmodium_Vir"/>
    <property type="match status" value="1"/>
</dbReference>
<comment type="caution">
    <text evidence="2">The sequence shown here is derived from an EMBL/GenBank/DDBJ whole genome shotgun (WGS) entry which is preliminary data.</text>
</comment>
<evidence type="ECO:0000313" key="2">
    <source>
        <dbReference type="EMBL" id="CAG9485784.1"/>
    </source>
</evidence>
<keyword evidence="1" id="KW-0472">Membrane</keyword>
<accession>A0A8S4HM50</accession>
<name>A0A8S4HM50_PLAVI</name>
<keyword evidence="1" id="KW-1133">Transmembrane helix</keyword>
<dbReference type="InterPro" id="IPR008780">
    <property type="entry name" value="Plasmodium_Vir"/>
</dbReference>
<dbReference type="EMBL" id="CAJZCX010000019">
    <property type="protein sequence ID" value="CAG9485784.1"/>
    <property type="molecule type" value="Genomic_DNA"/>
</dbReference>
<organism evidence="2 3">
    <name type="scientific">Plasmodium vivax</name>
    <name type="common">malaria parasite P. vivax</name>
    <dbReference type="NCBI Taxonomy" id="5855"/>
    <lineage>
        <taxon>Eukaryota</taxon>
        <taxon>Sar</taxon>
        <taxon>Alveolata</taxon>
        <taxon>Apicomplexa</taxon>
        <taxon>Aconoidasida</taxon>
        <taxon>Haemosporida</taxon>
        <taxon>Plasmodiidae</taxon>
        <taxon>Plasmodium</taxon>
        <taxon>Plasmodium (Plasmodium)</taxon>
    </lineage>
</organism>
<dbReference type="AlphaFoldDB" id="A0A8S4HM50"/>